<accession>I3YJI9</accession>
<dbReference type="AlphaFoldDB" id="I3YJI9"/>
<dbReference type="Pfam" id="PF06056">
    <property type="entry name" value="Terminase_5"/>
    <property type="match status" value="1"/>
</dbReference>
<sequence>MKEFAELLYMQGTPQNIIAEKIGVSKNTIGAWVAAGCWAEKKVAQSLTRKQVVNNVLRSINKVAENLGNSSDPTAVGSSSDQLAKMAATIKTLDKDVSVVDYMECFMSFGRWLEQRAEFDPDVTAEFRKVVNDLQNKFVVEQLSIGKVQ</sequence>
<reference evidence="3" key="1">
    <citation type="journal article" date="2013" name="Stand. Genomic Sci.">
        <title>Complete genome sequence of the bile-resistant pigment-producing anaerobe Alistipes finegoldii type strain (AHN2437(T)).</title>
        <authorList>
            <person name="Mavromatis K."/>
            <person name="Stackebrandt E."/>
            <person name="Munk C."/>
            <person name="Lapidus A."/>
            <person name="Nolan M."/>
            <person name="Lucas S."/>
            <person name="Hammon N."/>
            <person name="Deshpande S."/>
            <person name="Cheng J.F."/>
            <person name="Tapia R."/>
            <person name="Goodwin L.A."/>
            <person name="Pitluck S."/>
            <person name="Liolios K."/>
            <person name="Pagani I."/>
            <person name="Ivanova N."/>
            <person name="Mikhailova N."/>
            <person name="Huntemann M."/>
            <person name="Pati A."/>
            <person name="Chen A."/>
            <person name="Palaniappan K."/>
            <person name="Land M."/>
            <person name="Hauser L."/>
            <person name="Rohde M."/>
            <person name="Gronow S."/>
            <person name="Goker M."/>
            <person name="Detter J.C."/>
            <person name="Bristow J."/>
            <person name="Eisen J.A."/>
            <person name="Markowitz V."/>
            <person name="Hugenholtz P."/>
            <person name="Kyrpides N.C."/>
            <person name="Klenk H.P."/>
            <person name="Woyke T."/>
        </authorList>
    </citation>
    <scope>NUCLEOTIDE SEQUENCE</scope>
    <source>
        <strain evidence="3">DSM 17242 / JCM 16770 / AHN 2437 / CCUG 46020 / CIP 107999</strain>
    </source>
</reference>
<organism evidence="2 3">
    <name type="scientific">Alistipes finegoldii (strain DSM 17242 / JCM 16770 / CCUG 46020 / CIP 107999 / KCTC 15236 / AHN 2437)</name>
    <dbReference type="NCBI Taxonomy" id="679935"/>
    <lineage>
        <taxon>Bacteria</taxon>
        <taxon>Pseudomonadati</taxon>
        <taxon>Bacteroidota</taxon>
        <taxon>Bacteroidia</taxon>
        <taxon>Bacteroidales</taxon>
        <taxon>Rikenellaceae</taxon>
        <taxon>Alistipes</taxon>
    </lineage>
</organism>
<dbReference type="KEGG" id="afd:Alfi_0783"/>
<dbReference type="PATRIC" id="fig|679935.3.peg.727"/>
<gene>
    <name evidence="2" type="ordered locus">Alfi_0783</name>
</gene>
<dbReference type="Proteomes" id="UP000006052">
    <property type="component" value="Chromosome"/>
</dbReference>
<name>I3YJI9_ALIFI</name>
<dbReference type="STRING" id="679935.Alfi_0783"/>
<dbReference type="EMBL" id="CP003274">
    <property type="protein sequence ID" value="AFL77157.1"/>
    <property type="molecule type" value="Genomic_DNA"/>
</dbReference>
<evidence type="ECO:0000313" key="2">
    <source>
        <dbReference type="EMBL" id="AFL77157.1"/>
    </source>
</evidence>
<proteinExistence type="predicted"/>
<dbReference type="HOGENOM" id="CLU_119051_0_0_10"/>
<feature type="domain" description="Terminase ATPase subunit N-terminal" evidence="1">
    <location>
        <begin position="4"/>
        <end position="40"/>
    </location>
</feature>
<evidence type="ECO:0000259" key="1">
    <source>
        <dbReference type="Pfam" id="PF06056"/>
    </source>
</evidence>
<dbReference type="InterPro" id="IPR010332">
    <property type="entry name" value="ATPase_terminase-su_N"/>
</dbReference>
<protein>
    <recommendedName>
        <fullName evidence="1">Terminase ATPase subunit N-terminal domain-containing protein</fullName>
    </recommendedName>
</protein>
<evidence type="ECO:0000313" key="3">
    <source>
        <dbReference type="Proteomes" id="UP000006052"/>
    </source>
</evidence>
<dbReference type="eggNOG" id="COG5484">
    <property type="taxonomic scope" value="Bacteria"/>
</dbReference>